<reference evidence="1 2" key="1">
    <citation type="submission" date="2024-04" db="EMBL/GenBank/DDBJ databases">
        <authorList>
            <person name="Rising A."/>
            <person name="Reimegard J."/>
            <person name="Sonavane S."/>
            <person name="Akerstrom W."/>
            <person name="Nylinder S."/>
            <person name="Hedman E."/>
            <person name="Kallberg Y."/>
        </authorList>
    </citation>
    <scope>NUCLEOTIDE SEQUENCE [LARGE SCALE GENOMIC DNA]</scope>
</reference>
<dbReference type="EMBL" id="CAXIEN010000001">
    <property type="protein sequence ID" value="CAL1261188.1"/>
    <property type="molecule type" value="Genomic_DNA"/>
</dbReference>
<proteinExistence type="predicted"/>
<keyword evidence="2" id="KW-1185">Reference proteome</keyword>
<name>A0AAV1YQW5_9ARAC</name>
<evidence type="ECO:0000313" key="1">
    <source>
        <dbReference type="EMBL" id="CAL1261188.1"/>
    </source>
</evidence>
<protein>
    <submittedName>
        <fullName evidence="1">Uncharacterized protein</fullName>
    </submittedName>
</protein>
<organism evidence="1 2">
    <name type="scientific">Larinioides sclopetarius</name>
    <dbReference type="NCBI Taxonomy" id="280406"/>
    <lineage>
        <taxon>Eukaryota</taxon>
        <taxon>Metazoa</taxon>
        <taxon>Ecdysozoa</taxon>
        <taxon>Arthropoda</taxon>
        <taxon>Chelicerata</taxon>
        <taxon>Arachnida</taxon>
        <taxon>Araneae</taxon>
        <taxon>Araneomorphae</taxon>
        <taxon>Entelegynae</taxon>
        <taxon>Araneoidea</taxon>
        <taxon>Araneidae</taxon>
        <taxon>Larinioides</taxon>
    </lineage>
</organism>
<accession>A0AAV1YQW5</accession>
<evidence type="ECO:0000313" key="2">
    <source>
        <dbReference type="Proteomes" id="UP001497382"/>
    </source>
</evidence>
<dbReference type="AlphaFoldDB" id="A0AAV1YQW5"/>
<comment type="caution">
    <text evidence="1">The sequence shown here is derived from an EMBL/GenBank/DDBJ whole genome shotgun (WGS) entry which is preliminary data.</text>
</comment>
<gene>
    <name evidence="1" type="ORF">LARSCL_LOCUS254</name>
</gene>
<dbReference type="Proteomes" id="UP001497382">
    <property type="component" value="Unassembled WGS sequence"/>
</dbReference>
<sequence length="53" mass="5976">MELHSKTTNFIGYYINLRRGETTLGFTFSVPRGAGQHVLDIRKVEAYEGSCNP</sequence>
<feature type="non-terminal residue" evidence="1">
    <location>
        <position position="53"/>
    </location>
</feature>